<evidence type="ECO:0000313" key="3">
    <source>
        <dbReference type="Proteomes" id="UP000178377"/>
    </source>
</evidence>
<dbReference type="InterPro" id="IPR002798">
    <property type="entry name" value="SpoIIM-like"/>
</dbReference>
<protein>
    <recommendedName>
        <fullName evidence="4">Stage II sporulation protein M</fullName>
    </recommendedName>
</protein>
<keyword evidence="1" id="KW-0472">Membrane</keyword>
<dbReference type="AlphaFoldDB" id="A0A1F5PHL4"/>
<feature type="transmembrane region" description="Helical" evidence="1">
    <location>
        <begin position="190"/>
        <end position="208"/>
    </location>
</feature>
<dbReference type="PANTHER" id="PTHR35337:SF1">
    <property type="entry name" value="SLR1478 PROTEIN"/>
    <property type="match status" value="1"/>
</dbReference>
<dbReference type="PANTHER" id="PTHR35337">
    <property type="entry name" value="SLR1478 PROTEIN"/>
    <property type="match status" value="1"/>
</dbReference>
<evidence type="ECO:0008006" key="4">
    <source>
        <dbReference type="Google" id="ProtNLM"/>
    </source>
</evidence>
<sequence length="213" mass="23624">MTESSLRPLNRVIQIYKDILYSARWYILIIIGLCFVWTVAGIIVALLAPGLVAYLVQYLEKTFQSILGNVETLPRLDLALALLRQNAIACLYGLFLGVILGLLPVFSIAFNFFTLGFLFAPILAPSLFLGYQGSVTMFFLGIVPHGIFELPALVLAAGFGLRLGWAWLLPQASGQRWLVFRSSLIDAFRMVPPIIILLIIAAFVESFVTSRLI</sequence>
<comment type="caution">
    <text evidence="2">The sequence shown here is derived from an EMBL/GenBank/DDBJ whole genome shotgun (WGS) entry which is preliminary data.</text>
</comment>
<evidence type="ECO:0000256" key="1">
    <source>
        <dbReference type="SAM" id="Phobius"/>
    </source>
</evidence>
<dbReference type="STRING" id="1817828.A2722_00380"/>
<dbReference type="Pfam" id="PF01944">
    <property type="entry name" value="SpoIIM"/>
    <property type="match status" value="1"/>
</dbReference>
<feature type="transmembrane region" description="Helical" evidence="1">
    <location>
        <begin position="119"/>
        <end position="143"/>
    </location>
</feature>
<evidence type="ECO:0000313" key="2">
    <source>
        <dbReference type="EMBL" id="OGE89180.1"/>
    </source>
</evidence>
<dbReference type="EMBL" id="MFEO01000026">
    <property type="protein sequence ID" value="OGE89180.1"/>
    <property type="molecule type" value="Genomic_DNA"/>
</dbReference>
<organism evidence="2 3">
    <name type="scientific">Candidatus Doudnabacteria bacterium RIFCSPHIGHO2_01_FULL_50_11</name>
    <dbReference type="NCBI Taxonomy" id="1817828"/>
    <lineage>
        <taxon>Bacteria</taxon>
        <taxon>Candidatus Doudnaibacteriota</taxon>
    </lineage>
</organism>
<feature type="transmembrane region" description="Helical" evidence="1">
    <location>
        <begin position="89"/>
        <end position="113"/>
    </location>
</feature>
<accession>A0A1F5PHL4</accession>
<keyword evidence="1" id="KW-1133">Transmembrane helix</keyword>
<feature type="transmembrane region" description="Helical" evidence="1">
    <location>
        <begin position="25"/>
        <end position="56"/>
    </location>
</feature>
<proteinExistence type="predicted"/>
<reference evidence="2 3" key="1">
    <citation type="journal article" date="2016" name="Nat. Commun.">
        <title>Thousands of microbial genomes shed light on interconnected biogeochemical processes in an aquifer system.</title>
        <authorList>
            <person name="Anantharaman K."/>
            <person name="Brown C.T."/>
            <person name="Hug L.A."/>
            <person name="Sharon I."/>
            <person name="Castelle C.J."/>
            <person name="Probst A.J."/>
            <person name="Thomas B.C."/>
            <person name="Singh A."/>
            <person name="Wilkins M.J."/>
            <person name="Karaoz U."/>
            <person name="Brodie E.L."/>
            <person name="Williams K.H."/>
            <person name="Hubbard S.S."/>
            <person name="Banfield J.F."/>
        </authorList>
    </citation>
    <scope>NUCLEOTIDE SEQUENCE [LARGE SCALE GENOMIC DNA]</scope>
</reference>
<keyword evidence="1" id="KW-0812">Transmembrane</keyword>
<dbReference type="Proteomes" id="UP000178377">
    <property type="component" value="Unassembled WGS sequence"/>
</dbReference>
<gene>
    <name evidence="2" type="ORF">A2722_00380</name>
</gene>
<name>A0A1F5PHL4_9BACT</name>